<evidence type="ECO:0000256" key="10">
    <source>
        <dbReference type="ARBA" id="ARBA00022777"/>
    </source>
</evidence>
<evidence type="ECO:0000256" key="4">
    <source>
        <dbReference type="ARBA" id="ARBA00022473"/>
    </source>
</evidence>
<dbReference type="Proteomes" id="UP001148018">
    <property type="component" value="Unassembled WGS sequence"/>
</dbReference>
<dbReference type="PROSITE" id="PS50011">
    <property type="entry name" value="PROTEIN_KINASE_DOM"/>
    <property type="match status" value="1"/>
</dbReference>
<dbReference type="GO" id="GO:0050321">
    <property type="term" value="F:tau-protein kinase activity"/>
    <property type="evidence" value="ECO:0007669"/>
    <property type="project" value="TreeGrafter"/>
</dbReference>
<evidence type="ECO:0000256" key="17">
    <source>
        <dbReference type="ARBA" id="ARBA00048679"/>
    </source>
</evidence>
<keyword evidence="9 18" id="KW-0547">Nucleotide-binding</keyword>
<keyword evidence="7" id="KW-0808">Transferase</keyword>
<feature type="binding site" evidence="18">
    <location>
        <position position="51"/>
    </location>
    <ligand>
        <name>ATP</name>
        <dbReference type="ChEBI" id="CHEBI:30616"/>
    </ligand>
</feature>
<dbReference type="OrthoDB" id="541276at2759"/>
<keyword evidence="14" id="KW-0832">Ubl conjugation</keyword>
<dbReference type="GO" id="GO:0030154">
    <property type="term" value="P:cell differentiation"/>
    <property type="evidence" value="ECO:0007669"/>
    <property type="project" value="UniProtKB-KW"/>
</dbReference>
<dbReference type="GO" id="GO:0000226">
    <property type="term" value="P:microtubule cytoskeleton organization"/>
    <property type="evidence" value="ECO:0007669"/>
    <property type="project" value="TreeGrafter"/>
</dbReference>
<dbReference type="PIRSF" id="PIRSF000654">
    <property type="entry name" value="Integrin-linked_kinase"/>
    <property type="match status" value="1"/>
</dbReference>
<keyword evidence="10" id="KW-0418">Kinase</keyword>
<reference evidence="21" key="1">
    <citation type="submission" date="2022-07" db="EMBL/GenBank/DDBJ databases">
        <title>Chromosome-level genome of Muraenolepis orangiensis.</title>
        <authorList>
            <person name="Kim J."/>
        </authorList>
    </citation>
    <scope>NUCLEOTIDE SEQUENCE</scope>
    <source>
        <strain evidence="21">KU_S4_2022</strain>
        <tissue evidence="21">Muscle</tissue>
    </source>
</reference>
<dbReference type="Pfam" id="PF00069">
    <property type="entry name" value="Pkinase"/>
    <property type="match status" value="1"/>
</dbReference>
<comment type="catalytic activity">
    <reaction evidence="16">
        <text>L-threonyl-[protein] + ATP = O-phospho-L-threonyl-[protein] + ADP + H(+)</text>
        <dbReference type="Rhea" id="RHEA:46608"/>
        <dbReference type="Rhea" id="RHEA-COMP:11060"/>
        <dbReference type="Rhea" id="RHEA-COMP:11605"/>
        <dbReference type="ChEBI" id="CHEBI:15378"/>
        <dbReference type="ChEBI" id="CHEBI:30013"/>
        <dbReference type="ChEBI" id="CHEBI:30616"/>
        <dbReference type="ChEBI" id="CHEBI:61977"/>
        <dbReference type="ChEBI" id="CHEBI:456216"/>
        <dbReference type="EC" id="2.7.11.1"/>
    </reaction>
</comment>
<comment type="caution">
    <text evidence="21">The sequence shown here is derived from an EMBL/GenBank/DDBJ whole genome shotgun (WGS) entry which is preliminary data.</text>
</comment>
<evidence type="ECO:0000256" key="19">
    <source>
        <dbReference type="RuleBase" id="RU000304"/>
    </source>
</evidence>
<dbReference type="InterPro" id="IPR011009">
    <property type="entry name" value="Kinase-like_dom_sf"/>
</dbReference>
<dbReference type="GO" id="GO:0007283">
    <property type="term" value="P:spermatogenesis"/>
    <property type="evidence" value="ECO:0007669"/>
    <property type="project" value="UniProtKB-KW"/>
</dbReference>
<dbReference type="Gene3D" id="1.10.510.10">
    <property type="entry name" value="Transferase(Phosphotransferase) domain 1"/>
    <property type="match status" value="1"/>
</dbReference>
<evidence type="ECO:0000256" key="5">
    <source>
        <dbReference type="ARBA" id="ARBA00022527"/>
    </source>
</evidence>
<evidence type="ECO:0000256" key="18">
    <source>
        <dbReference type="PROSITE-ProRule" id="PRU10141"/>
    </source>
</evidence>
<evidence type="ECO:0000256" key="11">
    <source>
        <dbReference type="ARBA" id="ARBA00022782"/>
    </source>
</evidence>
<dbReference type="EMBL" id="JANIIK010000048">
    <property type="protein sequence ID" value="KAJ3599591.1"/>
    <property type="molecule type" value="Genomic_DNA"/>
</dbReference>
<comment type="catalytic activity">
    <reaction evidence="17">
        <text>L-seryl-[protein] + ATP = O-phospho-L-seryl-[protein] + ADP + H(+)</text>
        <dbReference type="Rhea" id="RHEA:17989"/>
        <dbReference type="Rhea" id="RHEA-COMP:9863"/>
        <dbReference type="Rhea" id="RHEA-COMP:11604"/>
        <dbReference type="ChEBI" id="CHEBI:15378"/>
        <dbReference type="ChEBI" id="CHEBI:29999"/>
        <dbReference type="ChEBI" id="CHEBI:30616"/>
        <dbReference type="ChEBI" id="CHEBI:83421"/>
        <dbReference type="ChEBI" id="CHEBI:456216"/>
        <dbReference type="EC" id="2.7.11.1"/>
    </reaction>
</comment>
<dbReference type="EC" id="2.7.11.1" evidence="3"/>
<keyword evidence="4" id="KW-0217">Developmental protein</keyword>
<evidence type="ECO:0000256" key="6">
    <source>
        <dbReference type="ARBA" id="ARBA00022553"/>
    </source>
</evidence>
<keyword evidence="11" id="KW-0221">Differentiation</keyword>
<evidence type="ECO:0000256" key="13">
    <source>
        <dbReference type="ARBA" id="ARBA00022842"/>
    </source>
</evidence>
<evidence type="ECO:0000256" key="2">
    <source>
        <dbReference type="ARBA" id="ARBA00006692"/>
    </source>
</evidence>
<evidence type="ECO:0000256" key="7">
    <source>
        <dbReference type="ARBA" id="ARBA00022679"/>
    </source>
</evidence>
<evidence type="ECO:0000256" key="16">
    <source>
        <dbReference type="ARBA" id="ARBA00047899"/>
    </source>
</evidence>
<evidence type="ECO:0000256" key="3">
    <source>
        <dbReference type="ARBA" id="ARBA00012513"/>
    </source>
</evidence>
<evidence type="ECO:0000313" key="22">
    <source>
        <dbReference type="Proteomes" id="UP001148018"/>
    </source>
</evidence>
<dbReference type="GO" id="GO:0005737">
    <property type="term" value="C:cytoplasm"/>
    <property type="evidence" value="ECO:0007669"/>
    <property type="project" value="TreeGrafter"/>
</dbReference>
<keyword evidence="22" id="KW-1185">Reference proteome</keyword>
<dbReference type="GO" id="GO:0005524">
    <property type="term" value="F:ATP binding"/>
    <property type="evidence" value="ECO:0007669"/>
    <property type="project" value="UniProtKB-UniRule"/>
</dbReference>
<keyword evidence="12 18" id="KW-0067">ATP-binding</keyword>
<dbReference type="InterPro" id="IPR008271">
    <property type="entry name" value="Ser/Thr_kinase_AS"/>
</dbReference>
<dbReference type="PROSITE" id="PS00107">
    <property type="entry name" value="PROTEIN_KINASE_ATP"/>
    <property type="match status" value="1"/>
</dbReference>
<dbReference type="PROSITE" id="PS00108">
    <property type="entry name" value="PROTEIN_KINASE_ST"/>
    <property type="match status" value="1"/>
</dbReference>
<dbReference type="InterPro" id="IPR000719">
    <property type="entry name" value="Prot_kinase_dom"/>
</dbReference>
<keyword evidence="8" id="KW-0479">Metal-binding</keyword>
<proteinExistence type="inferred from homology"/>
<gene>
    <name evidence="21" type="ORF">NHX12_033547</name>
</gene>
<evidence type="ECO:0000256" key="14">
    <source>
        <dbReference type="ARBA" id="ARBA00022843"/>
    </source>
</evidence>
<evidence type="ECO:0000256" key="9">
    <source>
        <dbReference type="ARBA" id="ARBA00022741"/>
    </source>
</evidence>
<dbReference type="GO" id="GO:0035556">
    <property type="term" value="P:intracellular signal transduction"/>
    <property type="evidence" value="ECO:0007669"/>
    <property type="project" value="TreeGrafter"/>
</dbReference>
<sequence>MAERAKRPTAIYTSIVLRRKGYKLGKTIGEGEFGKTKIASSTIHGTNVAIKIMDRKALPTQYTVKFLPRELAILLAVNHEHIVRVHEVIEGPGGMVYIVMELMATDLLARLGKVGGRLSEKQAKTYFIQIVSAVRHLHQNDIVHRDLKCENILLAAGNKAKVSDFGFSRYLSPELSKTFCGSLAYISPEVFLGAPYDPRKSDIWSLGVMLYIMVTGRKPYDDSVVARLDTAHRDPVTYQKNTVPGESCRAFIASILQYEVSDRPDIQQVAESTWLQPGGGGNVAAAQ</sequence>
<dbReference type="SMART" id="SM00220">
    <property type="entry name" value="S_TKc"/>
    <property type="match status" value="1"/>
</dbReference>
<protein>
    <recommendedName>
        <fullName evidence="3">non-specific serine/threonine protein kinase</fullName>
        <ecNumber evidence="3">2.7.11.1</ecNumber>
    </recommendedName>
</protein>
<feature type="domain" description="Protein kinase" evidence="20">
    <location>
        <begin position="22"/>
        <end position="275"/>
    </location>
</feature>
<evidence type="ECO:0000256" key="1">
    <source>
        <dbReference type="ARBA" id="ARBA00001946"/>
    </source>
</evidence>
<keyword evidence="6" id="KW-0597">Phosphoprotein</keyword>
<keyword evidence="13" id="KW-0460">Magnesium</keyword>
<evidence type="ECO:0000259" key="20">
    <source>
        <dbReference type="PROSITE" id="PS50011"/>
    </source>
</evidence>
<comment type="cofactor">
    <cofactor evidence="1">
        <name>Mg(2+)</name>
        <dbReference type="ChEBI" id="CHEBI:18420"/>
    </cofactor>
</comment>
<accession>A0A9Q0IJS3</accession>
<dbReference type="GO" id="GO:0000287">
    <property type="term" value="F:magnesium ion binding"/>
    <property type="evidence" value="ECO:0007669"/>
    <property type="project" value="UniProtKB-ARBA"/>
</dbReference>
<name>A0A9Q0IJS3_9TELE</name>
<keyword evidence="5 19" id="KW-0723">Serine/threonine-protein kinase</keyword>
<dbReference type="PANTHER" id="PTHR24346">
    <property type="entry name" value="MAP/MICROTUBULE AFFINITY-REGULATING KINASE"/>
    <property type="match status" value="1"/>
</dbReference>
<dbReference type="PANTHER" id="PTHR24346:SF102">
    <property type="entry name" value="TESTIS-SPECIFIC SERINE_THREONINE-PROTEIN KINASE 1"/>
    <property type="match status" value="1"/>
</dbReference>
<comment type="similarity">
    <text evidence="2">Belongs to the protein kinase superfamily. CAMK Ser/Thr protein kinase family.</text>
</comment>
<evidence type="ECO:0000256" key="15">
    <source>
        <dbReference type="ARBA" id="ARBA00022871"/>
    </source>
</evidence>
<evidence type="ECO:0000256" key="8">
    <source>
        <dbReference type="ARBA" id="ARBA00022723"/>
    </source>
</evidence>
<organism evidence="21 22">
    <name type="scientific">Muraenolepis orangiensis</name>
    <name type="common">Patagonian moray cod</name>
    <dbReference type="NCBI Taxonomy" id="630683"/>
    <lineage>
        <taxon>Eukaryota</taxon>
        <taxon>Metazoa</taxon>
        <taxon>Chordata</taxon>
        <taxon>Craniata</taxon>
        <taxon>Vertebrata</taxon>
        <taxon>Euteleostomi</taxon>
        <taxon>Actinopterygii</taxon>
        <taxon>Neopterygii</taxon>
        <taxon>Teleostei</taxon>
        <taxon>Neoteleostei</taxon>
        <taxon>Acanthomorphata</taxon>
        <taxon>Zeiogadaria</taxon>
        <taxon>Gadariae</taxon>
        <taxon>Gadiformes</taxon>
        <taxon>Muraenolepidoidei</taxon>
        <taxon>Muraenolepididae</taxon>
        <taxon>Muraenolepis</taxon>
    </lineage>
</organism>
<evidence type="ECO:0000256" key="12">
    <source>
        <dbReference type="ARBA" id="ARBA00022840"/>
    </source>
</evidence>
<dbReference type="SUPFAM" id="SSF56112">
    <property type="entry name" value="Protein kinase-like (PK-like)"/>
    <property type="match status" value="1"/>
</dbReference>
<dbReference type="FunFam" id="1.10.510.10:FF:000571">
    <property type="entry name" value="Maternal embryonic leucine zipper kinase"/>
    <property type="match status" value="1"/>
</dbReference>
<evidence type="ECO:0000313" key="21">
    <source>
        <dbReference type="EMBL" id="KAJ3599591.1"/>
    </source>
</evidence>
<keyword evidence="15" id="KW-0744">Spermatogenesis</keyword>
<dbReference type="AlphaFoldDB" id="A0A9Q0IJS3"/>
<dbReference type="InterPro" id="IPR017441">
    <property type="entry name" value="Protein_kinase_ATP_BS"/>
</dbReference>